<gene>
    <name evidence="12" type="ORF">FCK90_13200</name>
</gene>
<keyword evidence="3 8" id="KW-0560">Oxidoreductase</keyword>
<keyword evidence="4" id="KW-0520">NAD</keyword>
<dbReference type="GO" id="GO:0004657">
    <property type="term" value="F:proline dehydrogenase activity"/>
    <property type="evidence" value="ECO:0007669"/>
    <property type="project" value="InterPro"/>
</dbReference>
<dbReference type="GO" id="GO:0003700">
    <property type="term" value="F:DNA-binding transcription factor activity"/>
    <property type="evidence" value="ECO:0007669"/>
    <property type="project" value="InterPro"/>
</dbReference>
<dbReference type="GO" id="GO:0003842">
    <property type="term" value="F:L-glutamate gamma-semialdehyde dehydrogenase activity"/>
    <property type="evidence" value="ECO:0007669"/>
    <property type="project" value="UniProtKB-EC"/>
</dbReference>
<protein>
    <recommendedName>
        <fullName evidence="2">L-glutamate gamma-semialdehyde dehydrogenase</fullName>
        <ecNumber evidence="2">1.2.1.88</ecNumber>
    </recommendedName>
</protein>
<feature type="active site" evidence="6 7">
    <location>
        <position position="739"/>
    </location>
</feature>
<dbReference type="InterPro" id="IPR025703">
    <property type="entry name" value="Bifunct_PutA"/>
</dbReference>
<dbReference type="AlphaFoldDB" id="A0A5J5KUP1"/>
<comment type="similarity">
    <text evidence="8">Belongs to the aldehyde dehydrogenase family.</text>
</comment>
<dbReference type="Gene3D" id="3.40.309.10">
    <property type="entry name" value="Aldehyde Dehydrogenase, Chain A, domain 2"/>
    <property type="match status" value="1"/>
</dbReference>
<dbReference type="EMBL" id="SZWF01000023">
    <property type="protein sequence ID" value="KAA9393232.1"/>
    <property type="molecule type" value="Genomic_DNA"/>
</dbReference>
<dbReference type="PROSITE" id="PS00070">
    <property type="entry name" value="ALDEHYDE_DEHYDR_CYS"/>
    <property type="match status" value="1"/>
</dbReference>
<feature type="region of interest" description="Disordered" evidence="9">
    <location>
        <begin position="1"/>
        <end position="23"/>
    </location>
</feature>
<feature type="region of interest" description="Disordered" evidence="9">
    <location>
        <begin position="472"/>
        <end position="510"/>
    </location>
</feature>
<dbReference type="InterPro" id="IPR029041">
    <property type="entry name" value="FAD-linked_oxidoreductase-like"/>
</dbReference>
<dbReference type="InterPro" id="IPR015590">
    <property type="entry name" value="Aldehyde_DH_dom"/>
</dbReference>
<dbReference type="InterPro" id="IPR002872">
    <property type="entry name" value="Proline_DH_dom"/>
</dbReference>
<evidence type="ECO:0000256" key="9">
    <source>
        <dbReference type="SAM" id="MobiDB-lite"/>
    </source>
</evidence>
<sequence length="1188" mass="127694">MDTSTHPRVTQITGNHSESSSELNRIADDAAARVSRWLENGKGRGTANPSAERLSAVLSDPNGLDFTVGFVDRVIRTEDSKAAAEALAELGGIAPATLSALDRAQIKAGSALAKYLPSVVVPAARTRIRSMVGHMIVDARDKQLGKAVAELTRDGHRLNINLLGEAVLGEGEADRHLEETRRLLARDDVDYVSIKVSSIASQISMWGFDETVDYVVERLSPLYREAAQAPAGTKFINLDMEEYRDLRLTVEVFKRLLSQPEIKELEAGIVLQAYLPDALGAMQELSGFATQRVRDGGAGIKVRLVKGANLAMEKVHAEVAGWPVATCDSKQASDANYKLVLHWLFTSERMEGLRIGVAGHNLFDIAFAHLLAVERGVSGRVEFEMLQGMASEQAAAVSDDVGQLLLYVPAVRPQEFDVAISYLVRRLEENAASENFMSGIFDLEPGNEIFVREERRFRASLDDLATILESDGYAAPAPQHRQDRSGETLPEPAAADQPLSRFVNEPDTDPALRANQDWAREAIRISAQEGWLEEQLAPESVDTGSVEDLVASTRDAALEWAARPAAERARILYRTAEILATRRGHLVSIAAAEVGKSVAQSDPEVSEAIDFARYYAHSAMELDGVQNAGFTPDRVVLVTPPWNFPLAIPAGSTFAALAAGAGVIHKPSKPSPHCSMAILDALWEAGVPREVLRGVYPANRDAGKALVSHPGVDRVILTGASETASMFASWRPELQISAETSGKNALVVTPAADRDLAVSDLVHSAFGHAGQKCSAASLGILVGSVYGSERFRRQLVDAAASMVVDWPTNLSATMGPLTELPSDKLHRALTQLEDGESWLLKPRQLDDSGRLWTPGIKDGVKPGSFFHLTEVFGPVLGLMRAGDLDEAIELQNATDFGLTGGIHSLDPAEVRTWADRVQVGNAYVNRGITGAIVQRQSFGGWKQSSVGLGSKAGGPNYVMMMGSWHDTTQPASERHPSGDAAIDALLREIEDERLLDARGIDWVAGAAADDAAAWATEFGAARDLTGLHSEANIFRYRPADLILRVGADAQAEETVRALVAARRAGAGLTIVADPGATPEVSAVLTTAAARLGFGAPAVLDESSFTDRLAEGAYDVSVGARVRLLGSVAPALRERLAARPEVALLDDAVTGSGRVELRYWLKEQAVSITLHRFGNASPAFHALAEELKR</sequence>
<dbReference type="Gene3D" id="3.40.605.10">
    <property type="entry name" value="Aldehyde Dehydrogenase, Chain A, domain 1"/>
    <property type="match status" value="1"/>
</dbReference>
<evidence type="ECO:0000256" key="5">
    <source>
        <dbReference type="ARBA" id="ARBA00048142"/>
    </source>
</evidence>
<feature type="active site" evidence="6">
    <location>
        <position position="773"/>
    </location>
</feature>
<dbReference type="Pfam" id="PF01619">
    <property type="entry name" value="Pro_dh"/>
    <property type="match status" value="1"/>
</dbReference>
<keyword evidence="13" id="KW-1185">Reference proteome</keyword>
<evidence type="ECO:0000256" key="8">
    <source>
        <dbReference type="RuleBase" id="RU003345"/>
    </source>
</evidence>
<dbReference type="Gene3D" id="3.20.20.220">
    <property type="match status" value="1"/>
</dbReference>
<evidence type="ECO:0000256" key="3">
    <source>
        <dbReference type="ARBA" id="ARBA00023002"/>
    </source>
</evidence>
<dbReference type="GO" id="GO:0010133">
    <property type="term" value="P:L-proline catabolic process to L-glutamate"/>
    <property type="evidence" value="ECO:0007669"/>
    <property type="project" value="InterPro"/>
</dbReference>
<dbReference type="PROSITE" id="PS00687">
    <property type="entry name" value="ALDEHYDE_DEHYDR_GLU"/>
    <property type="match status" value="1"/>
</dbReference>
<dbReference type="SUPFAM" id="SSF51730">
    <property type="entry name" value="FAD-linked oxidoreductase"/>
    <property type="match status" value="1"/>
</dbReference>
<dbReference type="Proteomes" id="UP000325957">
    <property type="component" value="Unassembled WGS sequence"/>
</dbReference>
<dbReference type="EC" id="1.2.1.88" evidence="2"/>
<accession>A0A5J5KUP1</accession>
<evidence type="ECO:0000313" key="12">
    <source>
        <dbReference type="EMBL" id="KAA9393232.1"/>
    </source>
</evidence>
<organism evidence="12 13">
    <name type="scientific">Kocuria coralli</name>
    <dbReference type="NCBI Taxonomy" id="1461025"/>
    <lineage>
        <taxon>Bacteria</taxon>
        <taxon>Bacillati</taxon>
        <taxon>Actinomycetota</taxon>
        <taxon>Actinomycetes</taxon>
        <taxon>Micrococcales</taxon>
        <taxon>Micrococcaceae</taxon>
        <taxon>Kocuria</taxon>
    </lineage>
</organism>
<evidence type="ECO:0000256" key="2">
    <source>
        <dbReference type="ARBA" id="ARBA00012884"/>
    </source>
</evidence>
<feature type="domain" description="Proline dehydrogenase" evidence="11">
    <location>
        <begin position="146"/>
        <end position="438"/>
    </location>
</feature>
<evidence type="ECO:0000313" key="13">
    <source>
        <dbReference type="Proteomes" id="UP000325957"/>
    </source>
</evidence>
<dbReference type="PIRSF" id="PIRSF000197">
    <property type="entry name" value="Bifunct_PutA"/>
    <property type="match status" value="1"/>
</dbReference>
<dbReference type="InterPro" id="IPR029510">
    <property type="entry name" value="Ald_DH_CS_GLU"/>
</dbReference>
<evidence type="ECO:0000256" key="4">
    <source>
        <dbReference type="ARBA" id="ARBA00023027"/>
    </source>
</evidence>
<proteinExistence type="inferred from homology"/>
<comment type="caution">
    <text evidence="12">The sequence shown here is derived from an EMBL/GenBank/DDBJ whole genome shotgun (WGS) entry which is preliminary data.</text>
</comment>
<evidence type="ECO:0000259" key="11">
    <source>
        <dbReference type="Pfam" id="PF01619"/>
    </source>
</evidence>
<comment type="catalytic activity">
    <reaction evidence="5">
        <text>L-glutamate 5-semialdehyde + NAD(+) + H2O = L-glutamate + NADH + 2 H(+)</text>
        <dbReference type="Rhea" id="RHEA:30235"/>
        <dbReference type="ChEBI" id="CHEBI:15377"/>
        <dbReference type="ChEBI" id="CHEBI:15378"/>
        <dbReference type="ChEBI" id="CHEBI:29985"/>
        <dbReference type="ChEBI" id="CHEBI:57540"/>
        <dbReference type="ChEBI" id="CHEBI:57945"/>
        <dbReference type="ChEBI" id="CHEBI:58066"/>
        <dbReference type="EC" id="1.2.1.88"/>
    </reaction>
</comment>
<dbReference type="InterPro" id="IPR016162">
    <property type="entry name" value="Ald_DH_N"/>
</dbReference>
<evidence type="ECO:0000256" key="1">
    <source>
        <dbReference type="ARBA" id="ARBA00004786"/>
    </source>
</evidence>
<evidence type="ECO:0000259" key="10">
    <source>
        <dbReference type="Pfam" id="PF00171"/>
    </source>
</evidence>
<dbReference type="Pfam" id="PF00171">
    <property type="entry name" value="Aldedh"/>
    <property type="match status" value="1"/>
</dbReference>
<comment type="pathway">
    <text evidence="1">Amino-acid degradation; L-proline degradation into L-glutamate; L-glutamate from L-proline: step 2/2.</text>
</comment>
<feature type="domain" description="Aldehyde dehydrogenase" evidence="10">
    <location>
        <begin position="543"/>
        <end position="959"/>
    </location>
</feature>
<dbReference type="SUPFAM" id="SSF53720">
    <property type="entry name" value="ALDH-like"/>
    <property type="match status" value="1"/>
</dbReference>
<dbReference type="OrthoDB" id="9812625at2"/>
<dbReference type="InterPro" id="IPR050485">
    <property type="entry name" value="Proline_metab_enzyme"/>
</dbReference>
<reference evidence="12 13" key="1">
    <citation type="submission" date="2019-05" db="EMBL/GenBank/DDBJ databases">
        <title>Kocuria coralli sp. nov., a novel actinobacterium isolated from coral reef seawater.</title>
        <authorList>
            <person name="Li J."/>
        </authorList>
    </citation>
    <scope>NUCLEOTIDE SEQUENCE [LARGE SCALE GENOMIC DNA]</scope>
    <source>
        <strain evidence="12 13">SCSIO 13007</strain>
    </source>
</reference>
<dbReference type="GO" id="GO:0009898">
    <property type="term" value="C:cytoplasmic side of plasma membrane"/>
    <property type="evidence" value="ECO:0007669"/>
    <property type="project" value="TreeGrafter"/>
</dbReference>
<dbReference type="RefSeq" id="WP_158034777.1">
    <property type="nucleotide sequence ID" value="NZ_ML708627.1"/>
</dbReference>
<evidence type="ECO:0000256" key="7">
    <source>
        <dbReference type="PROSITE-ProRule" id="PRU10007"/>
    </source>
</evidence>
<dbReference type="InterPro" id="IPR016160">
    <property type="entry name" value="Ald_DH_CS_CYS"/>
</dbReference>
<dbReference type="InterPro" id="IPR016161">
    <property type="entry name" value="Ald_DH/histidinol_DH"/>
</dbReference>
<evidence type="ECO:0000256" key="6">
    <source>
        <dbReference type="PIRSR" id="PIRSR000197-1"/>
    </source>
</evidence>
<dbReference type="PANTHER" id="PTHR42862">
    <property type="entry name" value="DELTA-1-PYRROLINE-5-CARBOXYLATE DEHYDROGENASE 1, ISOFORM A-RELATED"/>
    <property type="match status" value="1"/>
</dbReference>
<dbReference type="InterPro" id="IPR016163">
    <property type="entry name" value="Ald_DH_C"/>
</dbReference>
<dbReference type="PANTHER" id="PTHR42862:SF1">
    <property type="entry name" value="DELTA-1-PYRROLINE-5-CARBOXYLATE DEHYDROGENASE 2, ISOFORM A-RELATED"/>
    <property type="match status" value="1"/>
</dbReference>
<name>A0A5J5KUP1_9MICC</name>